<evidence type="ECO:0000256" key="1">
    <source>
        <dbReference type="ARBA" id="ARBA00004117"/>
    </source>
</evidence>
<dbReference type="AlphaFoldDB" id="A0A432W1T3"/>
<dbReference type="InterPro" id="IPR020013">
    <property type="entry name" value="Flagellar_FlgE/F/G"/>
</dbReference>
<dbReference type="InterPro" id="IPR010930">
    <property type="entry name" value="Flg_bb/hook_C_dom"/>
</dbReference>
<dbReference type="SUPFAM" id="SSF117143">
    <property type="entry name" value="Flagellar hook protein flgE"/>
    <property type="match status" value="1"/>
</dbReference>
<evidence type="ECO:0000259" key="7">
    <source>
        <dbReference type="Pfam" id="PF06429"/>
    </source>
</evidence>
<organism evidence="9 10">
    <name type="scientific">Aliidiomarina iranensis</name>
    <dbReference type="NCBI Taxonomy" id="1434071"/>
    <lineage>
        <taxon>Bacteria</taxon>
        <taxon>Pseudomonadati</taxon>
        <taxon>Pseudomonadota</taxon>
        <taxon>Gammaproteobacteria</taxon>
        <taxon>Alteromonadales</taxon>
        <taxon>Idiomarinaceae</taxon>
        <taxon>Aliidiomarina</taxon>
    </lineage>
</organism>
<accession>A0A432W1T3</accession>
<dbReference type="RefSeq" id="WP_126764730.1">
    <property type="nucleotide sequence ID" value="NZ_PIPJ01000001.1"/>
</dbReference>
<keyword evidence="9" id="KW-0969">Cilium</keyword>
<evidence type="ECO:0000256" key="6">
    <source>
        <dbReference type="RuleBase" id="RU362116"/>
    </source>
</evidence>
<feature type="domain" description="Flagellar hook protein FlgE/F/G-like D1" evidence="8">
    <location>
        <begin position="86"/>
        <end position="145"/>
    </location>
</feature>
<keyword evidence="10" id="KW-1185">Reference proteome</keyword>
<evidence type="ECO:0000313" key="9">
    <source>
        <dbReference type="EMBL" id="RUO23190.1"/>
    </source>
</evidence>
<dbReference type="Proteomes" id="UP000288395">
    <property type="component" value="Unassembled WGS sequence"/>
</dbReference>
<dbReference type="PANTHER" id="PTHR30435">
    <property type="entry name" value="FLAGELLAR PROTEIN"/>
    <property type="match status" value="1"/>
</dbReference>
<feature type="domain" description="Flagellar basal-body/hook protein C-terminal" evidence="7">
    <location>
        <begin position="198"/>
        <end position="242"/>
    </location>
</feature>
<dbReference type="OrthoDB" id="9804559at2"/>
<evidence type="ECO:0000259" key="8">
    <source>
        <dbReference type="Pfam" id="PF22692"/>
    </source>
</evidence>
<comment type="caution">
    <text evidence="9">The sequence shown here is derived from an EMBL/GenBank/DDBJ whole genome shotgun (WGS) entry which is preliminary data.</text>
</comment>
<dbReference type="InterPro" id="IPR037925">
    <property type="entry name" value="FlgE/F/G-like"/>
</dbReference>
<evidence type="ECO:0000313" key="10">
    <source>
        <dbReference type="Proteomes" id="UP000288395"/>
    </source>
</evidence>
<comment type="subunit">
    <text evidence="4 6">The basal body constitutes a major portion of the flagellar organelle and consists of five rings (E,L,P,S, and M) mounted on a central rod. The rod consists of about 26 subunits of FlgG in the distal portion, and FlgB, FlgC and FlgF are thought to build up the proximal portion of the rod with about 6 subunits each.</text>
</comment>
<name>A0A432W1T3_9GAMM</name>
<dbReference type="NCBIfam" id="TIGR03506">
    <property type="entry name" value="FlgEFG_subfam"/>
    <property type="match status" value="1"/>
</dbReference>
<comment type="subcellular location">
    <subcellularLocation>
        <location evidence="1 6">Bacterial flagellum basal body</location>
    </subcellularLocation>
</comment>
<reference evidence="10" key="1">
    <citation type="journal article" date="2018" name="Front. Microbiol.">
        <title>Genome-Based Analysis Reveals the Taxonomy and Diversity of the Family Idiomarinaceae.</title>
        <authorList>
            <person name="Liu Y."/>
            <person name="Lai Q."/>
            <person name="Shao Z."/>
        </authorList>
    </citation>
    <scope>NUCLEOTIDE SEQUENCE [LARGE SCALE GENOMIC DNA]</scope>
    <source>
        <strain evidence="10">GBPy7</strain>
    </source>
</reference>
<gene>
    <name evidence="9" type="primary">flgF</name>
    <name evidence="9" type="ORF">CWE08_00615</name>
</gene>
<evidence type="ECO:0000256" key="2">
    <source>
        <dbReference type="ARBA" id="ARBA00009677"/>
    </source>
</evidence>
<keyword evidence="9" id="KW-0966">Cell projection</keyword>
<dbReference type="Pfam" id="PF06429">
    <property type="entry name" value="Flg_bbr_C"/>
    <property type="match status" value="1"/>
</dbReference>
<dbReference type="NCBIfam" id="NF009280">
    <property type="entry name" value="PRK12640.1"/>
    <property type="match status" value="1"/>
</dbReference>
<keyword evidence="3 6" id="KW-0975">Bacterial flagellum</keyword>
<dbReference type="PANTHER" id="PTHR30435:SF18">
    <property type="entry name" value="FLAGELLAR BASAL-BODY ROD PROTEIN FLGF"/>
    <property type="match status" value="1"/>
</dbReference>
<dbReference type="GO" id="GO:0071978">
    <property type="term" value="P:bacterial-type flagellum-dependent swarming motility"/>
    <property type="evidence" value="ECO:0007669"/>
    <property type="project" value="TreeGrafter"/>
</dbReference>
<dbReference type="InterPro" id="IPR053967">
    <property type="entry name" value="LlgE_F_G-like_D1"/>
</dbReference>
<evidence type="ECO:0000256" key="4">
    <source>
        <dbReference type="ARBA" id="ARBA00038560"/>
    </source>
</evidence>
<dbReference type="EMBL" id="PIPJ01000001">
    <property type="protein sequence ID" value="RUO23190.1"/>
    <property type="molecule type" value="Genomic_DNA"/>
</dbReference>
<evidence type="ECO:0000256" key="3">
    <source>
        <dbReference type="ARBA" id="ARBA00023143"/>
    </source>
</evidence>
<dbReference type="Pfam" id="PF22692">
    <property type="entry name" value="LlgE_F_G_D1"/>
    <property type="match status" value="1"/>
</dbReference>
<evidence type="ECO:0000256" key="5">
    <source>
        <dbReference type="ARBA" id="ARBA00040228"/>
    </source>
</evidence>
<protein>
    <recommendedName>
        <fullName evidence="5 6">Flagellar basal-body rod protein FlgF</fullName>
    </recommendedName>
</protein>
<proteinExistence type="inferred from homology"/>
<dbReference type="GO" id="GO:0030694">
    <property type="term" value="C:bacterial-type flagellum basal body, rod"/>
    <property type="evidence" value="ECO:0007669"/>
    <property type="project" value="UniProtKB-UniRule"/>
</dbReference>
<sequence>MDPMIYTAMGGAKQTLDDQGVINHNLANVSTSGFRAQLSAVRSVPIEGPGALATRTTAVASTPMFDATSGPINATGRPLDIALGDDHWFAVQGADGNEAYTRRGDLNVDANGVLMSAGRPLLGDGGPIVIPLGAEITIGADGTITMKAEGARSTELAEIDRIKVVNAEAEQLERGLDGLFRATDGGLLGRDENAKIATGALEGSNVSAVEAMVAMISNQRKFDMQMKVITSADENAQRANSLLSVQG</sequence>
<keyword evidence="9" id="KW-0282">Flagellum</keyword>
<comment type="similarity">
    <text evidence="2 6">Belongs to the flagella basal body rod proteins family.</text>
</comment>